<sequence length="378" mass="42065">MAGFGGGHCFPYPLFAVIIILAVVHAIIASIASLQNEYRMNALKSLTMCTIGTLVKSYVISNEYLIVDFYKLHGKIAEDSLEKFAARLDSAKSYSIYLALILLAACKGWTYWSHSCGFIFMALPKVLFFAAFLLLLSFWVDLCHQPDDDDDYEGSFSEEPLLGKTSNELILMNRDRHRKCFPIRFSRIGYRQKIVTMVLLLLLITIMAFAVIIWIGLGKNPIDSEVAARVYLDISAIGMLFLGGALACYGILLCLKMSKVRAEKPSSEMGKVAGLTIVSVLCITSSSCVELLTDIPMMFHWHQQRTMNDVYASLLLILYFFVGSSIPSAVVLWVMRELPPAEAADVVEESSTIAFVPNSSVVVHHPQRWTTATSVQNQ</sequence>
<evidence type="ECO:0000259" key="8">
    <source>
        <dbReference type="Pfam" id="PF06454"/>
    </source>
</evidence>
<keyword evidence="6 7" id="KW-0472">Membrane</keyword>
<gene>
    <name evidence="9" type="ORF">TSUD_83080</name>
</gene>
<feature type="transmembrane region" description="Helical" evidence="7">
    <location>
        <begin position="272"/>
        <end position="292"/>
    </location>
</feature>
<feature type="transmembrane region" description="Helical" evidence="7">
    <location>
        <begin position="312"/>
        <end position="334"/>
    </location>
</feature>
<comment type="similarity">
    <text evidence="2">Belongs to the plant tobamovirus multiplication TOM1 protein family.</text>
</comment>
<dbReference type="Pfam" id="PF06454">
    <property type="entry name" value="THH1_TOM1-3_dom"/>
    <property type="match status" value="1"/>
</dbReference>
<feature type="domain" description="THH1/TOM1/TOM3" evidence="8">
    <location>
        <begin position="197"/>
        <end position="343"/>
    </location>
</feature>
<accession>A0A2Z6PDP0</accession>
<dbReference type="AlphaFoldDB" id="A0A2Z6PDP0"/>
<evidence type="ECO:0000256" key="5">
    <source>
        <dbReference type="ARBA" id="ARBA00022989"/>
    </source>
</evidence>
<evidence type="ECO:0000256" key="6">
    <source>
        <dbReference type="ARBA" id="ARBA00023136"/>
    </source>
</evidence>
<feature type="transmembrane region" description="Helical" evidence="7">
    <location>
        <begin position="118"/>
        <end position="140"/>
    </location>
</feature>
<proteinExistence type="inferred from homology"/>
<feature type="non-terminal residue" evidence="9">
    <location>
        <position position="378"/>
    </location>
</feature>
<dbReference type="EMBL" id="DF974308">
    <property type="protein sequence ID" value="GAU47375.1"/>
    <property type="molecule type" value="Genomic_DNA"/>
</dbReference>
<keyword evidence="10" id="KW-1185">Reference proteome</keyword>
<dbReference type="OrthoDB" id="747122at2759"/>
<feature type="transmembrane region" description="Helical" evidence="7">
    <location>
        <begin position="12"/>
        <end position="34"/>
    </location>
</feature>
<evidence type="ECO:0000313" key="10">
    <source>
        <dbReference type="Proteomes" id="UP000242715"/>
    </source>
</evidence>
<protein>
    <recommendedName>
        <fullName evidence="8">THH1/TOM1/TOM3 domain-containing protein</fullName>
    </recommendedName>
</protein>
<dbReference type="InterPro" id="IPR009457">
    <property type="entry name" value="THH1/TOM1/TOM3_dom"/>
</dbReference>
<organism evidence="9 10">
    <name type="scientific">Trifolium subterraneum</name>
    <name type="common">Subterranean clover</name>
    <dbReference type="NCBI Taxonomy" id="3900"/>
    <lineage>
        <taxon>Eukaryota</taxon>
        <taxon>Viridiplantae</taxon>
        <taxon>Streptophyta</taxon>
        <taxon>Embryophyta</taxon>
        <taxon>Tracheophyta</taxon>
        <taxon>Spermatophyta</taxon>
        <taxon>Magnoliopsida</taxon>
        <taxon>eudicotyledons</taxon>
        <taxon>Gunneridae</taxon>
        <taxon>Pentapetalae</taxon>
        <taxon>rosids</taxon>
        <taxon>fabids</taxon>
        <taxon>Fabales</taxon>
        <taxon>Fabaceae</taxon>
        <taxon>Papilionoideae</taxon>
        <taxon>50 kb inversion clade</taxon>
        <taxon>NPAAA clade</taxon>
        <taxon>Hologalegina</taxon>
        <taxon>IRL clade</taxon>
        <taxon>Trifolieae</taxon>
        <taxon>Trifolium</taxon>
    </lineage>
</organism>
<dbReference type="PANTHER" id="PTHR31142">
    <property type="entry name" value="TOBAMOVIRUS MULTIPLICATION PROTEIN 1-LIKE ISOFORM X1"/>
    <property type="match status" value="1"/>
</dbReference>
<keyword evidence="4 7" id="KW-0812">Transmembrane</keyword>
<evidence type="ECO:0000256" key="7">
    <source>
        <dbReference type="SAM" id="Phobius"/>
    </source>
</evidence>
<feature type="transmembrane region" description="Helical" evidence="7">
    <location>
        <begin position="94"/>
        <end position="112"/>
    </location>
</feature>
<comment type="subcellular location">
    <subcellularLocation>
        <location evidence="1">Vacuole membrane</location>
        <topology evidence="1">Multi-pass membrane protein</topology>
    </subcellularLocation>
</comment>
<evidence type="ECO:0000256" key="3">
    <source>
        <dbReference type="ARBA" id="ARBA00022554"/>
    </source>
</evidence>
<dbReference type="InterPro" id="IPR040226">
    <property type="entry name" value="THH1/TOM1/TOM3"/>
</dbReference>
<dbReference type="GO" id="GO:0005774">
    <property type="term" value="C:vacuolar membrane"/>
    <property type="evidence" value="ECO:0007669"/>
    <property type="project" value="UniProtKB-SubCell"/>
</dbReference>
<dbReference type="PANTHER" id="PTHR31142:SF4">
    <property type="entry name" value="OS01G0751300 PROTEIN"/>
    <property type="match status" value="1"/>
</dbReference>
<feature type="transmembrane region" description="Helical" evidence="7">
    <location>
        <begin position="229"/>
        <end position="252"/>
    </location>
</feature>
<feature type="transmembrane region" description="Helical" evidence="7">
    <location>
        <begin position="194"/>
        <end position="217"/>
    </location>
</feature>
<evidence type="ECO:0000256" key="1">
    <source>
        <dbReference type="ARBA" id="ARBA00004128"/>
    </source>
</evidence>
<reference evidence="10" key="1">
    <citation type="journal article" date="2017" name="Front. Plant Sci.">
        <title>Climate Clever Clovers: New Paradigm to Reduce the Environmental Footprint of Ruminants by Breeding Low Methanogenic Forages Utilizing Haplotype Variation.</title>
        <authorList>
            <person name="Kaur P."/>
            <person name="Appels R."/>
            <person name="Bayer P.E."/>
            <person name="Keeble-Gagnere G."/>
            <person name="Wang J."/>
            <person name="Hirakawa H."/>
            <person name="Shirasawa K."/>
            <person name="Vercoe P."/>
            <person name="Stefanova K."/>
            <person name="Durmic Z."/>
            <person name="Nichols P."/>
            <person name="Revell C."/>
            <person name="Isobe S.N."/>
            <person name="Edwards D."/>
            <person name="Erskine W."/>
        </authorList>
    </citation>
    <scope>NUCLEOTIDE SEQUENCE [LARGE SCALE GENOMIC DNA]</scope>
    <source>
        <strain evidence="10">cv. Daliak</strain>
    </source>
</reference>
<keyword evidence="3" id="KW-0926">Vacuole</keyword>
<dbReference type="Proteomes" id="UP000242715">
    <property type="component" value="Unassembled WGS sequence"/>
</dbReference>
<evidence type="ECO:0000313" key="9">
    <source>
        <dbReference type="EMBL" id="GAU47375.1"/>
    </source>
</evidence>
<name>A0A2Z6PDP0_TRISU</name>
<evidence type="ECO:0000256" key="4">
    <source>
        <dbReference type="ARBA" id="ARBA00022692"/>
    </source>
</evidence>
<keyword evidence="5 7" id="KW-1133">Transmembrane helix</keyword>
<evidence type="ECO:0000256" key="2">
    <source>
        <dbReference type="ARBA" id="ARBA00006779"/>
    </source>
</evidence>